<gene>
    <name evidence="2" type="ORF">B0J15DRAFT_550666</name>
</gene>
<reference evidence="2" key="1">
    <citation type="journal article" date="2021" name="Nat. Commun.">
        <title>Genetic determinants of endophytism in the Arabidopsis root mycobiome.</title>
        <authorList>
            <person name="Mesny F."/>
            <person name="Miyauchi S."/>
            <person name="Thiergart T."/>
            <person name="Pickel B."/>
            <person name="Atanasova L."/>
            <person name="Karlsson M."/>
            <person name="Huettel B."/>
            <person name="Barry K.W."/>
            <person name="Haridas S."/>
            <person name="Chen C."/>
            <person name="Bauer D."/>
            <person name="Andreopoulos W."/>
            <person name="Pangilinan J."/>
            <person name="LaButti K."/>
            <person name="Riley R."/>
            <person name="Lipzen A."/>
            <person name="Clum A."/>
            <person name="Drula E."/>
            <person name="Henrissat B."/>
            <person name="Kohler A."/>
            <person name="Grigoriev I.V."/>
            <person name="Martin F.M."/>
            <person name="Hacquard S."/>
        </authorList>
    </citation>
    <scope>NUCLEOTIDE SEQUENCE</scope>
    <source>
        <strain evidence="2">FSSC 5 MPI-SDFR-AT-0091</strain>
    </source>
</reference>
<accession>A0A9P9H1A4</accession>
<evidence type="ECO:0000313" key="2">
    <source>
        <dbReference type="EMBL" id="KAH7249211.1"/>
    </source>
</evidence>
<evidence type="ECO:0000313" key="3">
    <source>
        <dbReference type="Proteomes" id="UP000736672"/>
    </source>
</evidence>
<name>A0A9P9H1A4_FUSSL</name>
<organism evidence="2 3">
    <name type="scientific">Fusarium solani</name>
    <name type="common">Filamentous fungus</name>
    <dbReference type="NCBI Taxonomy" id="169388"/>
    <lineage>
        <taxon>Eukaryota</taxon>
        <taxon>Fungi</taxon>
        <taxon>Dikarya</taxon>
        <taxon>Ascomycota</taxon>
        <taxon>Pezizomycotina</taxon>
        <taxon>Sordariomycetes</taxon>
        <taxon>Hypocreomycetidae</taxon>
        <taxon>Hypocreales</taxon>
        <taxon>Nectriaceae</taxon>
        <taxon>Fusarium</taxon>
        <taxon>Fusarium solani species complex</taxon>
    </lineage>
</organism>
<dbReference type="Proteomes" id="UP000736672">
    <property type="component" value="Unassembled WGS sequence"/>
</dbReference>
<dbReference type="Pfam" id="PF24864">
    <property type="entry name" value="DUF7730"/>
    <property type="match status" value="1"/>
</dbReference>
<dbReference type="OrthoDB" id="4757095at2759"/>
<feature type="domain" description="DUF7730" evidence="1">
    <location>
        <begin position="11"/>
        <end position="152"/>
    </location>
</feature>
<evidence type="ECO:0000259" key="1">
    <source>
        <dbReference type="Pfam" id="PF24864"/>
    </source>
</evidence>
<proteinExistence type="predicted"/>
<protein>
    <recommendedName>
        <fullName evidence="1">DUF7730 domain-containing protein</fullName>
    </recommendedName>
</protein>
<keyword evidence="3" id="KW-1185">Reference proteome</keyword>
<dbReference type="EMBL" id="JAGTJS010000013">
    <property type="protein sequence ID" value="KAH7249211.1"/>
    <property type="molecule type" value="Genomic_DNA"/>
</dbReference>
<sequence>MPSVVFPTVGDQPKSPFFKKFPPEIRKMIYTELFGSRLVHVFFHSSAYLKPEFSYTREGAPPRRKISGWAHCVCQQGIEGPPHEHSEKHHKWCYLSASIIFTCKYAFEEGTPILYGSNSLSYSHPNAYWAFTDVAGRYLDLITNLNFSLAFEPYRHSPASYRGHTSPTLLLYWLVNLEASSLDCQIDMDPVDASLIKFAQEKVLADGPQFHFFLPNLARKSVEQKLRGGVGNNRVEIHWRSDESYSSTRLARILDTRDLWDEEYIHPSSG</sequence>
<dbReference type="AlphaFoldDB" id="A0A9P9H1A4"/>
<dbReference type="InterPro" id="IPR056632">
    <property type="entry name" value="DUF7730"/>
</dbReference>
<comment type="caution">
    <text evidence="2">The sequence shown here is derived from an EMBL/GenBank/DDBJ whole genome shotgun (WGS) entry which is preliminary data.</text>
</comment>